<organism evidence="1 2">
    <name type="scientific">Nocardioides islandensis</name>
    <dbReference type="NCBI Taxonomy" id="433663"/>
    <lineage>
        <taxon>Bacteria</taxon>
        <taxon>Bacillati</taxon>
        <taxon>Actinomycetota</taxon>
        <taxon>Actinomycetes</taxon>
        <taxon>Propionibacteriales</taxon>
        <taxon>Nocardioidaceae</taxon>
        <taxon>Nocardioides</taxon>
    </lineage>
</organism>
<proteinExistence type="predicted"/>
<dbReference type="InterPro" id="IPR048031">
    <property type="entry name" value="ScyD/ScyE-like"/>
</dbReference>
<sequence length="278" mass="29459">MKNAEVGAVSTYGKKVTFAANEKKNILMQWRVGAAKPTKLANLTAYETTKNPDKAQEYGFVAPTADCAAQWPVKQAGPPTYTGIVDSHPYSTYTTADGVYVGEAGGNSILWVGNDGKVKTVAILPPTEVTVTQAAADEFHAPACVGPQYRLEPVPTDVELGPDGWLYVSSLPGGPEDDSLGMNGRVYKVNPKSGKVKLVASGFLGTVDLAVARNGDIYVAQLFAGMISKIKAGSDKAKDFMPAALPGAVEWTKDALYITTNGVPTGKTPKGKVMRFPW</sequence>
<protein>
    <submittedName>
        <fullName evidence="1">ScyD/ScyE family protein</fullName>
    </submittedName>
</protein>
<keyword evidence="2" id="KW-1185">Reference proteome</keyword>
<dbReference type="Gene3D" id="2.120.10.30">
    <property type="entry name" value="TolB, C-terminal domain"/>
    <property type="match status" value="1"/>
</dbReference>
<reference evidence="1" key="1">
    <citation type="submission" date="2020-11" db="EMBL/GenBank/DDBJ databases">
        <title>Nocardioides sp. nov., isolated from Soil of Cynanchum wilfordii Hemsley rhizosphere.</title>
        <authorList>
            <person name="Lee J.-S."/>
            <person name="Suh M.K."/>
            <person name="Kim J.-S."/>
        </authorList>
    </citation>
    <scope>NUCLEOTIDE SEQUENCE</scope>
    <source>
        <strain evidence="1">KCTC 19275</strain>
    </source>
</reference>
<dbReference type="InterPro" id="IPR011042">
    <property type="entry name" value="6-blade_b-propeller_TolB-like"/>
</dbReference>
<dbReference type="EMBL" id="JADKPN010000017">
    <property type="protein sequence ID" value="MBF4765605.1"/>
    <property type="molecule type" value="Genomic_DNA"/>
</dbReference>
<dbReference type="RefSeq" id="WP_194708788.1">
    <property type="nucleotide sequence ID" value="NZ_JADKPN010000017.1"/>
</dbReference>
<accession>A0A930VIY1</accession>
<dbReference type="SUPFAM" id="SSF63829">
    <property type="entry name" value="Calcium-dependent phosphotriesterase"/>
    <property type="match status" value="1"/>
</dbReference>
<comment type="caution">
    <text evidence="1">The sequence shown here is derived from an EMBL/GenBank/DDBJ whole genome shotgun (WGS) entry which is preliminary data.</text>
</comment>
<evidence type="ECO:0000313" key="2">
    <source>
        <dbReference type="Proteomes" id="UP000640489"/>
    </source>
</evidence>
<evidence type="ECO:0000313" key="1">
    <source>
        <dbReference type="EMBL" id="MBF4765605.1"/>
    </source>
</evidence>
<dbReference type="NCBIfam" id="NF033206">
    <property type="entry name" value="ScyE_fam"/>
    <property type="match status" value="1"/>
</dbReference>
<dbReference type="AlphaFoldDB" id="A0A930VIY1"/>
<name>A0A930VIY1_9ACTN</name>
<gene>
    <name evidence="1" type="ORF">ISU07_20945</name>
</gene>
<dbReference type="Proteomes" id="UP000640489">
    <property type="component" value="Unassembled WGS sequence"/>
</dbReference>